<proteinExistence type="predicted"/>
<comment type="caution">
    <text evidence="1">The sequence shown here is derived from an EMBL/GenBank/DDBJ whole genome shotgun (WGS) entry which is preliminary data.</text>
</comment>
<evidence type="ECO:0000313" key="1">
    <source>
        <dbReference type="EMBL" id="KAG1536575.1"/>
    </source>
</evidence>
<dbReference type="AlphaFoldDB" id="A0A9P6Y0G1"/>
<dbReference type="OrthoDB" id="2448606at2759"/>
<accession>A0A9P6Y0G1</accession>
<protein>
    <submittedName>
        <fullName evidence="1">Uncharacterized protein</fullName>
    </submittedName>
</protein>
<dbReference type="Proteomes" id="UP000717996">
    <property type="component" value="Unassembled WGS sequence"/>
</dbReference>
<organism evidence="1 2">
    <name type="scientific">Rhizopus oryzae</name>
    <name type="common">Mucormycosis agent</name>
    <name type="synonym">Rhizopus arrhizus var. delemar</name>
    <dbReference type="NCBI Taxonomy" id="64495"/>
    <lineage>
        <taxon>Eukaryota</taxon>
        <taxon>Fungi</taxon>
        <taxon>Fungi incertae sedis</taxon>
        <taxon>Mucoromycota</taxon>
        <taxon>Mucoromycotina</taxon>
        <taxon>Mucoromycetes</taxon>
        <taxon>Mucorales</taxon>
        <taxon>Mucorineae</taxon>
        <taxon>Rhizopodaceae</taxon>
        <taxon>Rhizopus</taxon>
    </lineage>
</organism>
<name>A0A9P6Y0G1_RHIOR</name>
<dbReference type="EMBL" id="JAANIT010002395">
    <property type="protein sequence ID" value="KAG1536575.1"/>
    <property type="molecule type" value="Genomic_DNA"/>
</dbReference>
<reference evidence="1" key="1">
    <citation type="journal article" date="2020" name="Microb. Genom.">
        <title>Genetic diversity of clinical and environmental Mucorales isolates obtained from an investigation of mucormycosis cases among solid organ transplant recipients.</title>
        <authorList>
            <person name="Nguyen M.H."/>
            <person name="Kaul D."/>
            <person name="Muto C."/>
            <person name="Cheng S.J."/>
            <person name="Richter R.A."/>
            <person name="Bruno V.M."/>
            <person name="Liu G."/>
            <person name="Beyhan S."/>
            <person name="Sundermann A.J."/>
            <person name="Mounaud S."/>
            <person name="Pasculle A.W."/>
            <person name="Nierman W.C."/>
            <person name="Driscoll E."/>
            <person name="Cumbie R."/>
            <person name="Clancy C.J."/>
            <person name="Dupont C.L."/>
        </authorList>
    </citation>
    <scope>NUCLEOTIDE SEQUENCE</scope>
    <source>
        <strain evidence="1">GL16</strain>
    </source>
</reference>
<evidence type="ECO:0000313" key="2">
    <source>
        <dbReference type="Proteomes" id="UP000717996"/>
    </source>
</evidence>
<sequence>MLSVSFKKSRKAPAELSYVLNNLTNDFDHLTFFNFFNDYTKARAVDRYRLIINYWIENEEVSDRLKLKYDSWKRTQDAKCYWQARKERNTEGNDLEEVADVSVITSTYTTTTATAITTTNTSVEIQTIEGLQILLNEIQQKDDSFVDDLNLSQIIEQMYAFALDHIKSSKLTLESHTHHLLGLSSIVLLTRSSNPYSDNCFLQKSAKDIRWQMLTRLGMHTRKFPRVILMELLDIVKCLQIDQITRVDAATGIQQYISRLDQYGQKLIKYLQRCIEELPYESPSNDVLETKLCSRYLLTVFRSAFEDMQDSHCPVEFDFTGVPTEESSEQSINITKKRPDGVFSVASKSVGFVEVKPLCQSKFIQKINLDLYRLGIFCKNAIHANRLKMTMAAQAVGNNITFYIFKISMVSAQ</sequence>
<gene>
    <name evidence="1" type="ORF">G6F51_010892</name>
</gene>